<dbReference type="RefSeq" id="XP_069198670.1">
    <property type="nucleotide sequence ID" value="XM_069342165.1"/>
</dbReference>
<evidence type="ECO:0000256" key="1">
    <source>
        <dbReference type="SAM" id="MobiDB-lite"/>
    </source>
</evidence>
<evidence type="ECO:0000313" key="4">
    <source>
        <dbReference type="Proteomes" id="UP001562354"/>
    </source>
</evidence>
<dbReference type="PANTHER" id="PTHR33734">
    <property type="entry name" value="LYSM DOMAIN-CONTAINING GPI-ANCHORED PROTEIN 2"/>
    <property type="match status" value="1"/>
</dbReference>
<feature type="domain" description="LysM" evidence="2">
    <location>
        <begin position="2"/>
        <end position="46"/>
    </location>
</feature>
<accession>A0ABR3P8F5</accession>
<dbReference type="PANTHER" id="PTHR33734:SF22">
    <property type="entry name" value="MEMBRANE-BOUND LYTIC MUREIN TRANSGLYCOSYLASE D"/>
    <property type="match status" value="1"/>
</dbReference>
<feature type="domain" description="LysM" evidence="2">
    <location>
        <begin position="53"/>
        <end position="97"/>
    </location>
</feature>
<dbReference type="InterPro" id="IPR036779">
    <property type="entry name" value="LysM_dom_sf"/>
</dbReference>
<proteinExistence type="predicted"/>
<gene>
    <name evidence="3" type="ORF">AAFC00_002795</name>
</gene>
<dbReference type="SUPFAM" id="SSF53955">
    <property type="entry name" value="Lysozyme-like"/>
    <property type="match status" value="1"/>
</dbReference>
<name>A0ABR3P8F5_9PEZI</name>
<dbReference type="EMBL" id="JBFMKM010000012">
    <property type="protein sequence ID" value="KAL1302394.1"/>
    <property type="molecule type" value="Genomic_DNA"/>
</dbReference>
<comment type="caution">
    <text evidence="3">The sequence shown here is derived from an EMBL/GenBank/DDBJ whole genome shotgun (WGS) entry which is preliminary data.</text>
</comment>
<dbReference type="InterPro" id="IPR018392">
    <property type="entry name" value="LysM"/>
</dbReference>
<dbReference type="Proteomes" id="UP001562354">
    <property type="component" value="Unassembled WGS sequence"/>
</dbReference>
<evidence type="ECO:0000259" key="2">
    <source>
        <dbReference type="PROSITE" id="PS51782"/>
    </source>
</evidence>
<keyword evidence="4" id="KW-1185">Reference proteome</keyword>
<reference evidence="3 4" key="1">
    <citation type="submission" date="2024-07" db="EMBL/GenBank/DDBJ databases">
        <title>Draft sequence of the Neodothiora populina.</title>
        <authorList>
            <person name="Drown D.D."/>
            <person name="Schuette U.S."/>
            <person name="Buechlein A.B."/>
            <person name="Rusch D.R."/>
            <person name="Winton L.W."/>
            <person name="Adams G.A."/>
        </authorList>
    </citation>
    <scope>NUCLEOTIDE SEQUENCE [LARGE SCALE GENOMIC DNA]</scope>
    <source>
        <strain evidence="3 4">CPC 39397</strain>
    </source>
</reference>
<dbReference type="Pfam" id="PF01476">
    <property type="entry name" value="LysM"/>
    <property type="match status" value="2"/>
</dbReference>
<dbReference type="Gene3D" id="1.10.530.10">
    <property type="match status" value="1"/>
</dbReference>
<organism evidence="3 4">
    <name type="scientific">Neodothiora populina</name>
    <dbReference type="NCBI Taxonomy" id="2781224"/>
    <lineage>
        <taxon>Eukaryota</taxon>
        <taxon>Fungi</taxon>
        <taxon>Dikarya</taxon>
        <taxon>Ascomycota</taxon>
        <taxon>Pezizomycotina</taxon>
        <taxon>Dothideomycetes</taxon>
        <taxon>Dothideomycetidae</taxon>
        <taxon>Dothideales</taxon>
        <taxon>Dothioraceae</taxon>
        <taxon>Neodothiora</taxon>
    </lineage>
</organism>
<dbReference type="Gene3D" id="3.10.350.10">
    <property type="entry name" value="LysM domain"/>
    <property type="match status" value="2"/>
</dbReference>
<feature type="region of interest" description="Disordered" evidence="1">
    <location>
        <begin position="95"/>
        <end position="127"/>
    </location>
</feature>
<dbReference type="SMART" id="SM00257">
    <property type="entry name" value="LysM"/>
    <property type="match status" value="2"/>
</dbReference>
<evidence type="ECO:0000313" key="3">
    <source>
        <dbReference type="EMBL" id="KAL1302394.1"/>
    </source>
</evidence>
<dbReference type="PROSITE" id="PS51782">
    <property type="entry name" value="LYSM"/>
    <property type="match status" value="2"/>
</dbReference>
<dbReference type="CDD" id="cd00118">
    <property type="entry name" value="LysM"/>
    <property type="match status" value="2"/>
</dbReference>
<dbReference type="InterPro" id="IPR023346">
    <property type="entry name" value="Lysozyme-like_dom_sf"/>
</dbReference>
<feature type="compositionally biased region" description="Gly residues" evidence="1">
    <location>
        <begin position="103"/>
        <end position="117"/>
    </location>
</feature>
<protein>
    <recommendedName>
        <fullName evidence="2">LysM domain-containing protein</fullName>
    </recommendedName>
</protein>
<dbReference type="SUPFAM" id="SSF54106">
    <property type="entry name" value="LysM domain"/>
    <property type="match status" value="2"/>
</dbReference>
<sequence length="301" mass="31845">MSQYVIKAGDTLFDIAKANGTTVEAIDAANPGINASNLQVGEKINLSSSSKTTKYTIKAGDTLFEIAKAHNTTVKAIEAANPGIKADNLQVGHQINIPSAGGASSGGGSGGAGSHPGEGGKEVGQGYKAYSGPASNYPHPSTWASYDTLVSQNHRLMKFHDSDSEIQLIVKDVKTVANESGTDARVILCTIMQESGGDPRVVVTNNGVRNPGLMQSHNGVGWNANDPAGSILQMIRDGTEGTKDGDGLKQLYKRYGNYYEAMRDYNSGSVNQNDLNDPVGATPKYVEDIANRLMGHVWNNM</sequence>
<dbReference type="GeneID" id="95976497"/>